<keyword evidence="3" id="KW-1185">Reference proteome</keyword>
<feature type="signal peptide" evidence="1">
    <location>
        <begin position="1"/>
        <end position="21"/>
    </location>
</feature>
<evidence type="ECO:0000256" key="1">
    <source>
        <dbReference type="SAM" id="SignalP"/>
    </source>
</evidence>
<dbReference type="EMBL" id="MU006792">
    <property type="protein sequence ID" value="KAF2637871.1"/>
    <property type="molecule type" value="Genomic_DNA"/>
</dbReference>
<organism evidence="2 3">
    <name type="scientific">Massarina eburnea CBS 473.64</name>
    <dbReference type="NCBI Taxonomy" id="1395130"/>
    <lineage>
        <taxon>Eukaryota</taxon>
        <taxon>Fungi</taxon>
        <taxon>Dikarya</taxon>
        <taxon>Ascomycota</taxon>
        <taxon>Pezizomycotina</taxon>
        <taxon>Dothideomycetes</taxon>
        <taxon>Pleosporomycetidae</taxon>
        <taxon>Pleosporales</taxon>
        <taxon>Massarineae</taxon>
        <taxon>Massarinaceae</taxon>
        <taxon>Massarina</taxon>
    </lineage>
</organism>
<evidence type="ECO:0000313" key="2">
    <source>
        <dbReference type="EMBL" id="KAF2637871.1"/>
    </source>
</evidence>
<name>A0A6A6RT72_9PLEO</name>
<proteinExistence type="predicted"/>
<evidence type="ECO:0000313" key="3">
    <source>
        <dbReference type="Proteomes" id="UP000799753"/>
    </source>
</evidence>
<accession>A0A6A6RT72</accession>
<feature type="chain" id="PRO_5025502774" evidence="1">
    <location>
        <begin position="22"/>
        <end position="59"/>
    </location>
</feature>
<dbReference type="Proteomes" id="UP000799753">
    <property type="component" value="Unassembled WGS sequence"/>
</dbReference>
<reference evidence="2" key="1">
    <citation type="journal article" date="2020" name="Stud. Mycol.">
        <title>101 Dothideomycetes genomes: a test case for predicting lifestyles and emergence of pathogens.</title>
        <authorList>
            <person name="Haridas S."/>
            <person name="Albert R."/>
            <person name="Binder M."/>
            <person name="Bloem J."/>
            <person name="Labutti K."/>
            <person name="Salamov A."/>
            <person name="Andreopoulos B."/>
            <person name="Baker S."/>
            <person name="Barry K."/>
            <person name="Bills G."/>
            <person name="Bluhm B."/>
            <person name="Cannon C."/>
            <person name="Castanera R."/>
            <person name="Culley D."/>
            <person name="Daum C."/>
            <person name="Ezra D."/>
            <person name="Gonzalez J."/>
            <person name="Henrissat B."/>
            <person name="Kuo A."/>
            <person name="Liang C."/>
            <person name="Lipzen A."/>
            <person name="Lutzoni F."/>
            <person name="Magnuson J."/>
            <person name="Mondo S."/>
            <person name="Nolan M."/>
            <person name="Ohm R."/>
            <person name="Pangilinan J."/>
            <person name="Park H.-J."/>
            <person name="Ramirez L."/>
            <person name="Alfaro M."/>
            <person name="Sun H."/>
            <person name="Tritt A."/>
            <person name="Yoshinaga Y."/>
            <person name="Zwiers L.-H."/>
            <person name="Turgeon B."/>
            <person name="Goodwin S."/>
            <person name="Spatafora J."/>
            <person name="Crous P."/>
            <person name="Grigoriev I."/>
        </authorList>
    </citation>
    <scope>NUCLEOTIDE SEQUENCE</scope>
    <source>
        <strain evidence="2">CBS 473.64</strain>
    </source>
</reference>
<gene>
    <name evidence="2" type="ORF">P280DRAFT_472031</name>
</gene>
<dbReference type="AlphaFoldDB" id="A0A6A6RT72"/>
<keyword evidence="1" id="KW-0732">Signal</keyword>
<sequence>MSLRMYLTFLYLAFVYDSGSAVLGLVVENNGPGYPLHHGTSRIRNAPYGHKVEMPHAVS</sequence>
<protein>
    <submittedName>
        <fullName evidence="2">Uncharacterized protein</fullName>
    </submittedName>
</protein>